<evidence type="ECO:0000313" key="4">
    <source>
        <dbReference type="EMBL" id="HFM99063.1"/>
    </source>
</evidence>
<protein>
    <submittedName>
        <fullName evidence="4">Uncharacterized protein</fullName>
    </submittedName>
</protein>
<feature type="coiled-coil region" evidence="1">
    <location>
        <begin position="81"/>
        <end position="108"/>
    </location>
</feature>
<organism evidence="4">
    <name type="scientific">Oscillatoriales cyanobacterium SpSt-418</name>
    <dbReference type="NCBI Taxonomy" id="2282169"/>
    <lineage>
        <taxon>Bacteria</taxon>
        <taxon>Bacillati</taxon>
        <taxon>Cyanobacteriota</taxon>
        <taxon>Cyanophyceae</taxon>
        <taxon>Oscillatoriophycideae</taxon>
        <taxon>Oscillatoriales</taxon>
    </lineage>
</organism>
<feature type="region of interest" description="Disordered" evidence="2">
    <location>
        <begin position="50"/>
        <end position="75"/>
    </location>
</feature>
<proteinExistence type="predicted"/>
<comment type="caution">
    <text evidence="4">The sequence shown here is derived from an EMBL/GenBank/DDBJ whole genome shotgun (WGS) entry which is preliminary data.</text>
</comment>
<keyword evidence="3" id="KW-0732">Signal</keyword>
<accession>A0A7C3KFC6</accession>
<feature type="chain" id="PRO_5027560202" evidence="3">
    <location>
        <begin position="26"/>
        <end position="110"/>
    </location>
</feature>
<evidence type="ECO:0000256" key="2">
    <source>
        <dbReference type="SAM" id="MobiDB-lite"/>
    </source>
</evidence>
<evidence type="ECO:0000256" key="3">
    <source>
        <dbReference type="SAM" id="SignalP"/>
    </source>
</evidence>
<reference evidence="4" key="1">
    <citation type="journal article" date="2020" name="mSystems">
        <title>Genome- and Community-Level Interaction Insights into Carbon Utilization and Element Cycling Functions of Hydrothermarchaeota in Hydrothermal Sediment.</title>
        <authorList>
            <person name="Zhou Z."/>
            <person name="Liu Y."/>
            <person name="Xu W."/>
            <person name="Pan J."/>
            <person name="Luo Z.H."/>
            <person name="Li M."/>
        </authorList>
    </citation>
    <scope>NUCLEOTIDE SEQUENCE [LARGE SCALE GENOMIC DNA]</scope>
    <source>
        <strain evidence="4">SpSt-418</strain>
    </source>
</reference>
<dbReference type="EMBL" id="DSRU01000223">
    <property type="protein sequence ID" value="HFM99063.1"/>
    <property type="molecule type" value="Genomic_DNA"/>
</dbReference>
<name>A0A7C3KFC6_9CYAN</name>
<sequence>MFKRFAIALIAALFLVLATRGVVLAQSNANLQADIYQLRSEVSQLRAQINSLSRQSGSRTPTPPPTSRPRGAETLTDRQLLDRLATLAIEAKDRLSALENRVAKLEKQAR</sequence>
<feature type="signal peptide" evidence="3">
    <location>
        <begin position="1"/>
        <end position="25"/>
    </location>
</feature>
<gene>
    <name evidence="4" type="ORF">ENR64_15160</name>
</gene>
<keyword evidence="1" id="KW-0175">Coiled coil</keyword>
<evidence type="ECO:0000256" key="1">
    <source>
        <dbReference type="SAM" id="Coils"/>
    </source>
</evidence>
<dbReference type="AlphaFoldDB" id="A0A7C3KFC6"/>